<keyword evidence="2" id="KW-1185">Reference proteome</keyword>
<gene>
    <name evidence="1" type="ORF">BCR44DRAFT_58318</name>
</gene>
<reference evidence="1 2" key="1">
    <citation type="submission" date="2016-07" db="EMBL/GenBank/DDBJ databases">
        <title>Pervasive Adenine N6-methylation of Active Genes in Fungi.</title>
        <authorList>
            <consortium name="DOE Joint Genome Institute"/>
            <person name="Mondo S.J."/>
            <person name="Dannebaum R.O."/>
            <person name="Kuo R.C."/>
            <person name="Labutti K."/>
            <person name="Haridas S."/>
            <person name="Kuo A."/>
            <person name="Salamov A."/>
            <person name="Ahrendt S.R."/>
            <person name="Lipzen A."/>
            <person name="Sullivan W."/>
            <person name="Andreopoulos W.B."/>
            <person name="Clum A."/>
            <person name="Lindquist E."/>
            <person name="Daum C."/>
            <person name="Ramamoorthy G.K."/>
            <person name="Gryganskyi A."/>
            <person name="Culley D."/>
            <person name="Magnuson J.K."/>
            <person name="James T.Y."/>
            <person name="O'Malley M.A."/>
            <person name="Stajich J.E."/>
            <person name="Spatafora J.W."/>
            <person name="Visel A."/>
            <person name="Grigoriev I.V."/>
        </authorList>
    </citation>
    <scope>NUCLEOTIDE SEQUENCE [LARGE SCALE GENOMIC DNA]</scope>
    <source>
        <strain evidence="1 2">PL171</strain>
    </source>
</reference>
<sequence length="104" mass="10875">MMCYAFLAPPSSVLPVSAATARPPANLERQPTRASTLSIQWKSVRAGLNPLAEVYFVRPLPATASALAEPIAAGLQANPSCTIFGPLANIVSCTLAISQLWPLG</sequence>
<comment type="caution">
    <text evidence="1">The sequence shown here is derived from an EMBL/GenBank/DDBJ whole genome shotgun (WGS) entry which is preliminary data.</text>
</comment>
<accession>A0A1Y2HVT1</accession>
<organism evidence="1 2">
    <name type="scientific">Catenaria anguillulae PL171</name>
    <dbReference type="NCBI Taxonomy" id="765915"/>
    <lineage>
        <taxon>Eukaryota</taxon>
        <taxon>Fungi</taxon>
        <taxon>Fungi incertae sedis</taxon>
        <taxon>Blastocladiomycota</taxon>
        <taxon>Blastocladiomycetes</taxon>
        <taxon>Blastocladiales</taxon>
        <taxon>Catenariaceae</taxon>
        <taxon>Catenaria</taxon>
    </lineage>
</organism>
<dbReference type="Proteomes" id="UP000193411">
    <property type="component" value="Unassembled WGS sequence"/>
</dbReference>
<name>A0A1Y2HVT1_9FUNG</name>
<evidence type="ECO:0000313" key="2">
    <source>
        <dbReference type="Proteomes" id="UP000193411"/>
    </source>
</evidence>
<evidence type="ECO:0000313" key="1">
    <source>
        <dbReference type="EMBL" id="ORZ37861.1"/>
    </source>
</evidence>
<proteinExistence type="predicted"/>
<dbReference type="AlphaFoldDB" id="A0A1Y2HVT1"/>
<dbReference type="EMBL" id="MCFL01000011">
    <property type="protein sequence ID" value="ORZ37861.1"/>
    <property type="molecule type" value="Genomic_DNA"/>
</dbReference>
<protein>
    <submittedName>
        <fullName evidence="1">Uncharacterized protein</fullName>
    </submittedName>
</protein>